<keyword evidence="3" id="KW-1185">Reference proteome</keyword>
<accession>A0A254NBD1</accession>
<evidence type="ECO:0000313" key="2">
    <source>
        <dbReference type="EMBL" id="OWR03697.1"/>
    </source>
</evidence>
<sequence>MSIELFRQDRHVCVMFSRLGDEGGDAVQSNQFLLVNGDTGAILDPGGNIAYNELYLGMSAFFPPHKLAAILASHADPDIIASLDRWMTATEAPVYISRLWERFAPHFCKPGKTVGRVVGLPDEGQRLQLGAGRDRFELWALPAHFLHAEGNFQFYDPVSRILFSGDLGASLGTSLNPEKPVTSLASHIPRMEGFHRRYMVSNKILRLWAAMVRQLDIDMIAPQHGAPMVGAAVREFIDWVEQLACGVDLFGEANYRVPG</sequence>
<reference evidence="2 3" key="1">
    <citation type="journal article" date="2007" name="Int. J. Syst. Evol. Microbiol.">
        <title>Description of Pelomonas aquatica sp. nov. and Pelomonas puraquae sp. nov., isolated from industrial and haemodialysis water.</title>
        <authorList>
            <person name="Gomila M."/>
            <person name="Bowien B."/>
            <person name="Falsen E."/>
            <person name="Moore E.R."/>
            <person name="Lalucat J."/>
        </authorList>
    </citation>
    <scope>NUCLEOTIDE SEQUENCE [LARGE SCALE GENOMIC DNA]</scope>
    <source>
        <strain evidence="2 3">CCUG 52769</strain>
    </source>
</reference>
<evidence type="ECO:0000313" key="3">
    <source>
        <dbReference type="Proteomes" id="UP000197446"/>
    </source>
</evidence>
<evidence type="ECO:0000259" key="1">
    <source>
        <dbReference type="SMART" id="SM00849"/>
    </source>
</evidence>
<keyword evidence="2" id="KW-0378">Hydrolase</keyword>
<dbReference type="PANTHER" id="PTHR43041">
    <property type="entry name" value="HYDROLASE, METALLO-BETA-LACTAMASE SUPERFAMILY"/>
    <property type="match status" value="1"/>
</dbReference>
<gene>
    <name evidence="2" type="ORF">CDO81_14525</name>
</gene>
<dbReference type="GO" id="GO:0016787">
    <property type="term" value="F:hydrolase activity"/>
    <property type="evidence" value="ECO:0007669"/>
    <property type="project" value="UniProtKB-KW"/>
</dbReference>
<dbReference type="Gene3D" id="3.60.15.10">
    <property type="entry name" value="Ribonuclease Z/Hydroxyacylglutathione hydrolase-like"/>
    <property type="match status" value="1"/>
</dbReference>
<dbReference type="Pfam" id="PF19583">
    <property type="entry name" value="ODP"/>
    <property type="match status" value="1"/>
</dbReference>
<feature type="domain" description="Metallo-beta-lactamase" evidence="1">
    <location>
        <begin position="28"/>
        <end position="224"/>
    </location>
</feature>
<dbReference type="SMART" id="SM00849">
    <property type="entry name" value="Lactamase_B"/>
    <property type="match status" value="1"/>
</dbReference>
<dbReference type="EMBL" id="NISI01000005">
    <property type="protein sequence ID" value="OWR03697.1"/>
    <property type="molecule type" value="Genomic_DNA"/>
</dbReference>
<dbReference type="InterPro" id="IPR001279">
    <property type="entry name" value="Metallo-B-lactamas"/>
</dbReference>
<dbReference type="SUPFAM" id="SSF56281">
    <property type="entry name" value="Metallo-hydrolase/oxidoreductase"/>
    <property type="match status" value="1"/>
</dbReference>
<dbReference type="OrthoDB" id="9768433at2"/>
<dbReference type="InterPro" id="IPR036866">
    <property type="entry name" value="RibonucZ/Hydroxyglut_hydro"/>
</dbReference>
<dbReference type="Proteomes" id="UP000197446">
    <property type="component" value="Unassembled WGS sequence"/>
</dbReference>
<proteinExistence type="predicted"/>
<dbReference type="PANTHER" id="PTHR43041:SF1">
    <property type="entry name" value="METALLO-BETA-LACTAMASE DOMAIN-CONTAINING PROTEIN"/>
    <property type="match status" value="1"/>
</dbReference>
<dbReference type="AlphaFoldDB" id="A0A254NBD1"/>
<dbReference type="InterPro" id="IPR045761">
    <property type="entry name" value="ODP_dom"/>
</dbReference>
<name>A0A254NBD1_9BURK</name>
<organism evidence="2 3">
    <name type="scientific">Roseateles puraquae</name>
    <dbReference type="NCBI Taxonomy" id="431059"/>
    <lineage>
        <taxon>Bacteria</taxon>
        <taxon>Pseudomonadati</taxon>
        <taxon>Pseudomonadota</taxon>
        <taxon>Betaproteobacteria</taxon>
        <taxon>Burkholderiales</taxon>
        <taxon>Sphaerotilaceae</taxon>
        <taxon>Roseateles</taxon>
    </lineage>
</organism>
<protein>
    <submittedName>
        <fullName evidence="2">MBL fold metallo-hydrolase</fullName>
    </submittedName>
</protein>
<dbReference type="RefSeq" id="WP_088483934.1">
    <property type="nucleotide sequence ID" value="NZ_NISI01000005.1"/>
</dbReference>
<comment type="caution">
    <text evidence="2">The sequence shown here is derived from an EMBL/GenBank/DDBJ whole genome shotgun (WGS) entry which is preliminary data.</text>
</comment>